<keyword evidence="7 12" id="KW-0479">Metal-binding</keyword>
<comment type="similarity">
    <text evidence="2">Belongs to the Fur family.</text>
</comment>
<dbReference type="CDD" id="cd07153">
    <property type="entry name" value="Fur_like"/>
    <property type="match status" value="1"/>
</dbReference>
<evidence type="ECO:0000256" key="9">
    <source>
        <dbReference type="ARBA" id="ARBA00023015"/>
    </source>
</evidence>
<reference evidence="14 16" key="1">
    <citation type="submission" date="2023-05" db="EMBL/GenBank/DDBJ databases">
        <authorList>
            <person name="Zhang X."/>
        </authorList>
    </citation>
    <scope>NUCLEOTIDE SEQUENCE</scope>
    <source>
        <strain evidence="15 16">DM2B3-1</strain>
        <strain evidence="14">YF14B1</strain>
    </source>
</reference>
<evidence type="ECO:0000256" key="13">
    <source>
        <dbReference type="PIRSR" id="PIRSR602481-2"/>
    </source>
</evidence>
<dbReference type="GO" id="GO:0000976">
    <property type="term" value="F:transcription cis-regulatory region binding"/>
    <property type="evidence" value="ECO:0007669"/>
    <property type="project" value="TreeGrafter"/>
</dbReference>
<name>A0AAE3QPF1_9BACT</name>
<feature type="binding site" evidence="13">
    <location>
        <position position="138"/>
    </location>
    <ligand>
        <name>Fe cation</name>
        <dbReference type="ChEBI" id="CHEBI:24875"/>
    </ligand>
</feature>
<dbReference type="Pfam" id="PF01475">
    <property type="entry name" value="FUR"/>
    <property type="match status" value="1"/>
</dbReference>
<evidence type="ECO:0000256" key="6">
    <source>
        <dbReference type="ARBA" id="ARBA00022491"/>
    </source>
</evidence>
<dbReference type="GO" id="GO:0005829">
    <property type="term" value="C:cytosol"/>
    <property type="evidence" value="ECO:0007669"/>
    <property type="project" value="TreeGrafter"/>
</dbReference>
<gene>
    <name evidence="14" type="ORF">QNI16_21250</name>
    <name evidence="15" type="ORF">QNI19_26520</name>
</gene>
<evidence type="ECO:0000256" key="3">
    <source>
        <dbReference type="ARBA" id="ARBA00011738"/>
    </source>
</evidence>
<organism evidence="14 17">
    <name type="scientific">Xanthocytophaga flava</name>
    <dbReference type="NCBI Taxonomy" id="3048013"/>
    <lineage>
        <taxon>Bacteria</taxon>
        <taxon>Pseudomonadati</taxon>
        <taxon>Bacteroidota</taxon>
        <taxon>Cytophagia</taxon>
        <taxon>Cytophagales</taxon>
        <taxon>Rhodocytophagaceae</taxon>
        <taxon>Xanthocytophaga</taxon>
    </lineage>
</organism>
<dbReference type="Proteomes" id="UP001241110">
    <property type="component" value="Unassembled WGS sequence"/>
</dbReference>
<comment type="subunit">
    <text evidence="3">Homodimer.</text>
</comment>
<feature type="binding site" evidence="12">
    <location>
        <position position="151"/>
    </location>
    <ligand>
        <name>Zn(2+)</name>
        <dbReference type="ChEBI" id="CHEBI:29105"/>
    </ligand>
</feature>
<evidence type="ECO:0000256" key="10">
    <source>
        <dbReference type="ARBA" id="ARBA00023125"/>
    </source>
</evidence>
<keyword evidence="8 12" id="KW-0862">Zinc</keyword>
<dbReference type="GO" id="GO:0003700">
    <property type="term" value="F:DNA-binding transcription factor activity"/>
    <property type="evidence" value="ECO:0007669"/>
    <property type="project" value="InterPro"/>
</dbReference>
<proteinExistence type="inferred from homology"/>
<evidence type="ECO:0000256" key="4">
    <source>
        <dbReference type="ARBA" id="ARBA00020910"/>
    </source>
</evidence>
<dbReference type="EMBL" id="JASJOT010000023">
    <property type="protein sequence ID" value="MDJ1496518.1"/>
    <property type="molecule type" value="Genomic_DNA"/>
</dbReference>
<keyword evidence="11" id="KW-0804">Transcription</keyword>
<keyword evidence="10" id="KW-0238">DNA-binding</keyword>
<feature type="binding site" evidence="12">
    <location>
        <position position="106"/>
    </location>
    <ligand>
        <name>Zn(2+)</name>
        <dbReference type="ChEBI" id="CHEBI:29105"/>
    </ligand>
</feature>
<keyword evidence="9" id="KW-0805">Transcription regulation</keyword>
<dbReference type="GO" id="GO:1900376">
    <property type="term" value="P:regulation of secondary metabolite biosynthetic process"/>
    <property type="evidence" value="ECO:0007669"/>
    <property type="project" value="TreeGrafter"/>
</dbReference>
<dbReference type="Gene3D" id="3.30.1490.190">
    <property type="match status" value="1"/>
</dbReference>
<dbReference type="InterPro" id="IPR036390">
    <property type="entry name" value="WH_DNA-bd_sf"/>
</dbReference>
<comment type="cofactor">
    <cofactor evidence="12">
        <name>Zn(2+)</name>
        <dbReference type="ChEBI" id="CHEBI:29105"/>
    </cofactor>
    <text evidence="12">Binds 1 zinc ion per subunit.</text>
</comment>
<evidence type="ECO:0000313" key="16">
    <source>
        <dbReference type="Proteomes" id="UP001228581"/>
    </source>
</evidence>
<evidence type="ECO:0000256" key="5">
    <source>
        <dbReference type="ARBA" id="ARBA00022490"/>
    </source>
</evidence>
<evidence type="ECO:0000313" key="15">
    <source>
        <dbReference type="EMBL" id="MDJ1496518.1"/>
    </source>
</evidence>
<dbReference type="SUPFAM" id="SSF46785">
    <property type="entry name" value="Winged helix' DNA-binding domain"/>
    <property type="match status" value="1"/>
</dbReference>
<comment type="subcellular location">
    <subcellularLocation>
        <location evidence="1">Cytoplasm</location>
    </subcellularLocation>
</comment>
<evidence type="ECO:0000313" key="14">
    <source>
        <dbReference type="EMBL" id="MDJ1483042.1"/>
    </source>
</evidence>
<keyword evidence="13" id="KW-0408">Iron</keyword>
<comment type="cofactor">
    <cofactor evidence="13">
        <name>Mn(2+)</name>
        <dbReference type="ChEBI" id="CHEBI:29035"/>
    </cofactor>
    <cofactor evidence="13">
        <name>Fe(2+)</name>
        <dbReference type="ChEBI" id="CHEBI:29033"/>
    </cofactor>
    <text evidence="13">Binds 1 Mn(2+) or Fe(2+) ion per subunit.</text>
</comment>
<comment type="caution">
    <text evidence="14">The sequence shown here is derived from an EMBL/GenBank/DDBJ whole genome shotgun (WGS) entry which is preliminary data.</text>
</comment>
<dbReference type="PANTHER" id="PTHR33202">
    <property type="entry name" value="ZINC UPTAKE REGULATION PROTEIN"/>
    <property type="match status" value="1"/>
</dbReference>
<accession>A0AAE3QPF1</accession>
<evidence type="ECO:0000256" key="8">
    <source>
        <dbReference type="ARBA" id="ARBA00022833"/>
    </source>
</evidence>
<sequence length="167" mass="19812">MDQPLLKKRLLEIKDIFTQYLESQQQRKTQERYKILEEIYVSDKHLTVDDLYQLLIEKKFRVSKSTVYNTLDLLVTSGLVRKHQFGNHLTVYEKSIGSRQHDHLVCLDCHKLTEFCDPRVQLIQNMVGNVLHFDIHQHDLLLYGHCIQENCPHRLVDMLLAQNKSKE</sequence>
<feature type="binding site" evidence="12">
    <location>
        <position position="146"/>
    </location>
    <ligand>
        <name>Zn(2+)</name>
        <dbReference type="ChEBI" id="CHEBI:29105"/>
    </ligand>
</feature>
<dbReference type="EMBL" id="JASJOS010000010">
    <property type="protein sequence ID" value="MDJ1483042.1"/>
    <property type="molecule type" value="Genomic_DNA"/>
</dbReference>
<dbReference type="InterPro" id="IPR002481">
    <property type="entry name" value="FUR"/>
</dbReference>
<keyword evidence="5" id="KW-0963">Cytoplasm</keyword>
<feature type="binding site" evidence="13">
    <location>
        <position position="102"/>
    </location>
    <ligand>
        <name>Fe cation</name>
        <dbReference type="ChEBI" id="CHEBI:24875"/>
    </ligand>
</feature>
<evidence type="ECO:0000256" key="12">
    <source>
        <dbReference type="PIRSR" id="PIRSR602481-1"/>
    </source>
</evidence>
<dbReference type="GO" id="GO:0008270">
    <property type="term" value="F:zinc ion binding"/>
    <property type="evidence" value="ECO:0007669"/>
    <property type="project" value="TreeGrafter"/>
</dbReference>
<evidence type="ECO:0000313" key="17">
    <source>
        <dbReference type="Proteomes" id="UP001241110"/>
    </source>
</evidence>
<keyword evidence="6" id="KW-0678">Repressor</keyword>
<dbReference type="Proteomes" id="UP001228581">
    <property type="component" value="Unassembled WGS sequence"/>
</dbReference>
<evidence type="ECO:0000256" key="11">
    <source>
        <dbReference type="ARBA" id="ARBA00023163"/>
    </source>
</evidence>
<dbReference type="PANTHER" id="PTHR33202:SF2">
    <property type="entry name" value="FERRIC UPTAKE REGULATION PROTEIN"/>
    <property type="match status" value="1"/>
</dbReference>
<protein>
    <recommendedName>
        <fullName evidence="4">Ferric uptake regulation protein</fullName>
    </recommendedName>
</protein>
<dbReference type="Gene3D" id="1.10.10.10">
    <property type="entry name" value="Winged helix-like DNA-binding domain superfamily/Winged helix DNA-binding domain"/>
    <property type="match status" value="1"/>
</dbReference>
<feature type="binding site" evidence="12">
    <location>
        <position position="109"/>
    </location>
    <ligand>
        <name>Zn(2+)</name>
        <dbReference type="ChEBI" id="CHEBI:29105"/>
    </ligand>
</feature>
<dbReference type="GO" id="GO:0045892">
    <property type="term" value="P:negative regulation of DNA-templated transcription"/>
    <property type="evidence" value="ECO:0007669"/>
    <property type="project" value="TreeGrafter"/>
</dbReference>
<keyword evidence="16" id="KW-1185">Reference proteome</keyword>
<dbReference type="InterPro" id="IPR043135">
    <property type="entry name" value="Fur_C"/>
</dbReference>
<evidence type="ECO:0000256" key="2">
    <source>
        <dbReference type="ARBA" id="ARBA00007957"/>
    </source>
</evidence>
<dbReference type="RefSeq" id="WP_313982563.1">
    <property type="nucleotide sequence ID" value="NZ_JASJOS010000010.1"/>
</dbReference>
<dbReference type="AlphaFoldDB" id="A0AAE3QPF1"/>
<evidence type="ECO:0000256" key="7">
    <source>
        <dbReference type="ARBA" id="ARBA00022723"/>
    </source>
</evidence>
<evidence type="ECO:0000256" key="1">
    <source>
        <dbReference type="ARBA" id="ARBA00004496"/>
    </source>
</evidence>
<dbReference type="InterPro" id="IPR036388">
    <property type="entry name" value="WH-like_DNA-bd_sf"/>
</dbReference>